<dbReference type="InterPro" id="IPR000074">
    <property type="entry name" value="ApoA_E"/>
</dbReference>
<feature type="coiled-coil region" evidence="13">
    <location>
        <begin position="148"/>
        <end position="201"/>
    </location>
</feature>
<keyword evidence="6" id="KW-0964">Secreted</keyword>
<dbReference type="GO" id="GO:0060228">
    <property type="term" value="F:phosphatidylcholine-sterol O-acyltransferase activator activity"/>
    <property type="evidence" value="ECO:0007669"/>
    <property type="project" value="TreeGrafter"/>
</dbReference>
<dbReference type="Gene3D" id="6.10.250.2890">
    <property type="match status" value="1"/>
</dbReference>
<keyword evidence="7 14" id="KW-0732">Signal</keyword>
<dbReference type="Pfam" id="PF01442">
    <property type="entry name" value="Apolipoprotein"/>
    <property type="match status" value="1"/>
</dbReference>
<keyword evidence="8" id="KW-0677">Repeat</keyword>
<reference evidence="15" key="2">
    <citation type="submission" date="2025-09" db="UniProtKB">
        <authorList>
            <consortium name="Ensembl"/>
        </authorList>
    </citation>
    <scope>IDENTIFICATION</scope>
</reference>
<evidence type="ECO:0000256" key="1">
    <source>
        <dbReference type="ARBA" id="ARBA00004613"/>
    </source>
</evidence>
<evidence type="ECO:0000256" key="4">
    <source>
        <dbReference type="ARBA" id="ARBA00022448"/>
    </source>
</evidence>
<dbReference type="Ensembl" id="ENSOABT00000001862.2">
    <property type="protein sequence ID" value="ENSOABP00000001792.1"/>
    <property type="gene ID" value="ENSOABG00000000812.2"/>
</dbReference>
<evidence type="ECO:0000256" key="12">
    <source>
        <dbReference type="ARBA" id="ARBA00042591"/>
    </source>
</evidence>
<reference evidence="15" key="1">
    <citation type="submission" date="2025-08" db="UniProtKB">
        <authorList>
            <consortium name="Ensembl"/>
        </authorList>
    </citation>
    <scope>IDENTIFICATION</scope>
</reference>
<organism evidence="15 16">
    <name type="scientific">Oreochromis aureus</name>
    <name type="common">Israeli tilapia</name>
    <name type="synonym">Chromis aureus</name>
    <dbReference type="NCBI Taxonomy" id="47969"/>
    <lineage>
        <taxon>Eukaryota</taxon>
        <taxon>Metazoa</taxon>
        <taxon>Chordata</taxon>
        <taxon>Craniata</taxon>
        <taxon>Vertebrata</taxon>
        <taxon>Euteleostomi</taxon>
        <taxon>Actinopterygii</taxon>
        <taxon>Neopterygii</taxon>
        <taxon>Teleostei</taxon>
        <taxon>Neoteleostei</taxon>
        <taxon>Acanthomorphata</taxon>
        <taxon>Ovalentaria</taxon>
        <taxon>Cichlomorphae</taxon>
        <taxon>Cichliformes</taxon>
        <taxon>Cichlidae</taxon>
        <taxon>African cichlids</taxon>
        <taxon>Pseudocrenilabrinae</taxon>
        <taxon>Oreochromini</taxon>
        <taxon>Oreochromis</taxon>
    </lineage>
</organism>
<dbReference type="PANTHER" id="PTHR18976:SF1">
    <property type="entry name" value="APOLIPOPROTEIN A-IV"/>
    <property type="match status" value="1"/>
</dbReference>
<evidence type="ECO:0000313" key="15">
    <source>
        <dbReference type="Ensembl" id="ENSOABP00000001792.1"/>
    </source>
</evidence>
<dbReference type="InterPro" id="IPR050163">
    <property type="entry name" value="Apolipoprotein_A1/A4/E"/>
</dbReference>
<dbReference type="GO" id="GO:0034362">
    <property type="term" value="C:low-density lipoprotein particle"/>
    <property type="evidence" value="ECO:0007669"/>
    <property type="project" value="TreeGrafter"/>
</dbReference>
<protein>
    <recommendedName>
        <fullName evidence="11">Apolipoprotein A-IV</fullName>
    </recommendedName>
    <alternativeName>
        <fullName evidence="12">Apolipoprotein A4</fullName>
    </alternativeName>
</protein>
<dbReference type="SUPFAM" id="SSF47162">
    <property type="entry name" value="Apolipoprotein"/>
    <property type="match status" value="2"/>
</dbReference>
<feature type="chain" id="PRO_5025682584" description="Apolipoprotein A-IV" evidence="14">
    <location>
        <begin position="19"/>
        <end position="253"/>
    </location>
</feature>
<comment type="subcellular location">
    <subcellularLocation>
        <location evidence="1">Secreted</location>
    </subcellularLocation>
</comment>
<gene>
    <name evidence="15" type="primary">LOC116318876</name>
</gene>
<keyword evidence="16" id="KW-1185">Reference proteome</keyword>
<dbReference type="GO" id="GO:0033700">
    <property type="term" value="P:phospholipid efflux"/>
    <property type="evidence" value="ECO:0007669"/>
    <property type="project" value="TreeGrafter"/>
</dbReference>
<evidence type="ECO:0000256" key="11">
    <source>
        <dbReference type="ARBA" id="ARBA00041197"/>
    </source>
</evidence>
<dbReference type="GO" id="GO:0120020">
    <property type="term" value="F:cholesterol transfer activity"/>
    <property type="evidence" value="ECO:0007669"/>
    <property type="project" value="TreeGrafter"/>
</dbReference>
<comment type="function">
    <text evidence="10">May have a role in chylomicrons and VLDL secretion and catabolism. Required for efficient activation of lipoprotein lipase by ApoC-II; potent activator of LCAT. Apoa-IV is a major component of HDL and chylomicrons.</text>
</comment>
<dbReference type="GO" id="GO:1903561">
    <property type="term" value="C:extracellular vesicle"/>
    <property type="evidence" value="ECO:0007669"/>
    <property type="project" value="TreeGrafter"/>
</dbReference>
<proteinExistence type="inferred from homology"/>
<evidence type="ECO:0000313" key="16">
    <source>
        <dbReference type="Proteomes" id="UP000472276"/>
    </source>
</evidence>
<dbReference type="Gene3D" id="1.20.120.20">
    <property type="entry name" value="Apolipoprotein"/>
    <property type="match status" value="1"/>
</dbReference>
<evidence type="ECO:0000256" key="10">
    <source>
        <dbReference type="ARBA" id="ARBA00037735"/>
    </source>
</evidence>
<accession>A0A668RE81</accession>
<dbReference type="PANTHER" id="PTHR18976">
    <property type="entry name" value="APOLIPOPROTEIN"/>
    <property type="match status" value="1"/>
</dbReference>
<dbReference type="GO" id="GO:0005543">
    <property type="term" value="F:phospholipid binding"/>
    <property type="evidence" value="ECO:0007669"/>
    <property type="project" value="TreeGrafter"/>
</dbReference>
<keyword evidence="9" id="KW-0445">Lipid transport</keyword>
<evidence type="ECO:0000256" key="6">
    <source>
        <dbReference type="ARBA" id="ARBA00022525"/>
    </source>
</evidence>
<feature type="signal peptide" evidence="14">
    <location>
        <begin position="1"/>
        <end position="18"/>
    </location>
</feature>
<dbReference type="GO" id="GO:0042157">
    <property type="term" value="P:lipoprotein metabolic process"/>
    <property type="evidence" value="ECO:0007669"/>
    <property type="project" value="InterPro"/>
</dbReference>
<evidence type="ECO:0000256" key="14">
    <source>
        <dbReference type="SAM" id="SignalP"/>
    </source>
</evidence>
<dbReference type="GO" id="GO:0042627">
    <property type="term" value="C:chylomicron"/>
    <property type="evidence" value="ECO:0007669"/>
    <property type="project" value="UniProtKB-KW"/>
</dbReference>
<evidence type="ECO:0000256" key="8">
    <source>
        <dbReference type="ARBA" id="ARBA00022737"/>
    </source>
</evidence>
<dbReference type="GO" id="GO:0055090">
    <property type="term" value="P:acylglycerol homeostasis"/>
    <property type="evidence" value="ECO:0007669"/>
    <property type="project" value="TreeGrafter"/>
</dbReference>
<evidence type="ECO:0000256" key="7">
    <source>
        <dbReference type="ARBA" id="ARBA00022729"/>
    </source>
</evidence>
<dbReference type="AlphaFoldDB" id="A0A668RE81"/>
<keyword evidence="5" id="KW-0162">Chylomicron</keyword>
<dbReference type="Proteomes" id="UP000472276">
    <property type="component" value="Unassembled WGS sequence"/>
</dbReference>
<keyword evidence="13" id="KW-0175">Coiled coil</keyword>
<sequence length="253" mass="28975">MKVLVVLVLAVFTAGCNANVTWRDQPRQKAEMVKDAFWDYVAKVTATAEESLKKIRESELGQEMNTFIATSTDAINTVTNTLRTQVAPLAQDFMSKFSQEAEKLKTQMEKDLEAVRARLQPYTEELVAKVEELKKDTASYAEDPEALKAALQQKSQELKMQLEQKVNRLQAQMVPYTEEIKEKMQESLEEFQRSFEAQMTQISQKIGGLIHGEKTIKRLNDEQKNHHHQLTKCTQLTLFFKFTALLDLVDSVI</sequence>
<dbReference type="GO" id="GO:0034361">
    <property type="term" value="C:very-low-density lipoprotein particle"/>
    <property type="evidence" value="ECO:0007669"/>
    <property type="project" value="TreeGrafter"/>
</dbReference>
<evidence type="ECO:0000256" key="13">
    <source>
        <dbReference type="SAM" id="Coils"/>
    </source>
</evidence>
<comment type="subunit">
    <text evidence="3">Homodimer.</text>
</comment>
<evidence type="ECO:0000256" key="9">
    <source>
        <dbReference type="ARBA" id="ARBA00023055"/>
    </source>
</evidence>
<comment type="similarity">
    <text evidence="2">Belongs to the apolipoprotein A1/A4/E family.</text>
</comment>
<dbReference type="GO" id="GO:0034364">
    <property type="term" value="C:high-density lipoprotein particle"/>
    <property type="evidence" value="ECO:0007669"/>
    <property type="project" value="TreeGrafter"/>
</dbReference>
<evidence type="ECO:0000256" key="5">
    <source>
        <dbReference type="ARBA" id="ARBA00022513"/>
    </source>
</evidence>
<keyword evidence="4" id="KW-0813">Transport</keyword>
<evidence type="ECO:0000256" key="3">
    <source>
        <dbReference type="ARBA" id="ARBA00011738"/>
    </source>
</evidence>
<dbReference type="GO" id="GO:0008203">
    <property type="term" value="P:cholesterol metabolic process"/>
    <property type="evidence" value="ECO:0007669"/>
    <property type="project" value="TreeGrafter"/>
</dbReference>
<dbReference type="GO" id="GO:0033344">
    <property type="term" value="P:cholesterol efflux"/>
    <property type="evidence" value="ECO:0007669"/>
    <property type="project" value="TreeGrafter"/>
</dbReference>
<name>A0A668RE81_OREAU</name>
<dbReference type="PROSITE" id="PS51257">
    <property type="entry name" value="PROKAR_LIPOPROTEIN"/>
    <property type="match status" value="1"/>
</dbReference>
<evidence type="ECO:0000256" key="2">
    <source>
        <dbReference type="ARBA" id="ARBA00008788"/>
    </source>
</evidence>